<dbReference type="PANTHER" id="PTHR17039">
    <property type="entry name" value="U3 SMALL NUCLEOLAR RIBONUCLEOPROTEIN PROTEIN MPP10"/>
    <property type="match status" value="1"/>
</dbReference>
<sequence>MEKRGKRCEELKQTIAKLEQENLAPRSWQLSGEVTAQQREENELLETHVQFDHGAKKAPEITEVFTEKLEDLIKQRIKDKAFDDVVRKKRVEERTEPYRNQAIEEQEIVKTSLAEVYEKEYQKAAGEAAASNTVNEEHVAIEKRMRELFRLIDALSNFDYTPPEVRPEVRVVSNMPALRVEEVGMSASTDAQLLAPEELKKRQKGDLKADEERDRTDKLRQRRKKKNRQRALVELFGEEKALENQKKKKKKKSTDEKETGSGDKLKSSTFFTKLQETVRNEIKEKTTRKKKKVKSEQVSEGGSKYML</sequence>
<proteinExistence type="inferred from homology"/>
<accession>A0A2G9UBT8</accession>
<dbReference type="GO" id="GO:0005732">
    <property type="term" value="C:sno(s)RNA-containing ribonucleoprotein complex"/>
    <property type="evidence" value="ECO:0007669"/>
    <property type="project" value="InterPro"/>
</dbReference>
<gene>
    <name evidence="8" type="ORF">TELCIR_10535</name>
</gene>
<feature type="compositionally biased region" description="Basic and acidic residues" evidence="7">
    <location>
        <begin position="276"/>
        <end position="285"/>
    </location>
</feature>
<dbReference type="GO" id="GO:0032040">
    <property type="term" value="C:small-subunit processome"/>
    <property type="evidence" value="ECO:0007669"/>
    <property type="project" value="TreeGrafter"/>
</dbReference>
<organism evidence="8 9">
    <name type="scientific">Teladorsagia circumcincta</name>
    <name type="common">Brown stomach worm</name>
    <name type="synonym">Ostertagia circumcincta</name>
    <dbReference type="NCBI Taxonomy" id="45464"/>
    <lineage>
        <taxon>Eukaryota</taxon>
        <taxon>Metazoa</taxon>
        <taxon>Ecdysozoa</taxon>
        <taxon>Nematoda</taxon>
        <taxon>Chromadorea</taxon>
        <taxon>Rhabditida</taxon>
        <taxon>Rhabditina</taxon>
        <taxon>Rhabditomorpha</taxon>
        <taxon>Strongyloidea</taxon>
        <taxon>Trichostrongylidae</taxon>
        <taxon>Teladorsagia</taxon>
    </lineage>
</organism>
<keyword evidence="4" id="KW-0539">Nucleus</keyword>
<feature type="region of interest" description="Disordered" evidence="7">
    <location>
        <begin position="189"/>
        <end position="307"/>
    </location>
</feature>
<dbReference type="EMBL" id="KZ347445">
    <property type="protein sequence ID" value="PIO67707.1"/>
    <property type="molecule type" value="Genomic_DNA"/>
</dbReference>
<reference evidence="8 9" key="1">
    <citation type="submission" date="2015-09" db="EMBL/GenBank/DDBJ databases">
        <title>Draft genome of the parasitic nematode Teladorsagia circumcincta isolate WARC Sus (inbred).</title>
        <authorList>
            <person name="Mitreva M."/>
        </authorList>
    </citation>
    <scope>NUCLEOTIDE SEQUENCE [LARGE SCALE GENOMIC DNA]</scope>
    <source>
        <strain evidence="8 9">S</strain>
    </source>
</reference>
<evidence type="ECO:0000256" key="2">
    <source>
        <dbReference type="ARBA" id="ARBA00022517"/>
    </source>
</evidence>
<comment type="subcellular location">
    <subcellularLocation>
        <location evidence="1">Nucleus</location>
        <location evidence="1">Nucleolus</location>
    </subcellularLocation>
</comment>
<evidence type="ECO:0000256" key="1">
    <source>
        <dbReference type="ARBA" id="ARBA00004604"/>
    </source>
</evidence>
<evidence type="ECO:0000313" key="9">
    <source>
        <dbReference type="Proteomes" id="UP000230423"/>
    </source>
</evidence>
<protein>
    <submittedName>
        <fullName evidence="8">Mpp10 protein</fullName>
    </submittedName>
</protein>
<dbReference type="GO" id="GO:0006364">
    <property type="term" value="P:rRNA processing"/>
    <property type="evidence" value="ECO:0007669"/>
    <property type="project" value="UniProtKB-KW"/>
</dbReference>
<dbReference type="InterPro" id="IPR012173">
    <property type="entry name" value="Mpp10"/>
</dbReference>
<keyword evidence="9" id="KW-1185">Reference proteome</keyword>
<feature type="compositionally biased region" description="Basic residues" evidence="7">
    <location>
        <begin position="220"/>
        <end position="229"/>
    </location>
</feature>
<dbReference type="PANTHER" id="PTHR17039:SF0">
    <property type="entry name" value="U3 SMALL NUCLEOLAR RIBONUCLEOPROTEIN PROTEIN MPP10"/>
    <property type="match status" value="1"/>
</dbReference>
<comment type="similarity">
    <text evidence="6">Belongs to the MPP10 family.</text>
</comment>
<dbReference type="Pfam" id="PF04006">
    <property type="entry name" value="Mpp10"/>
    <property type="match status" value="1"/>
</dbReference>
<dbReference type="OrthoDB" id="445326at2759"/>
<evidence type="ECO:0000313" key="8">
    <source>
        <dbReference type="EMBL" id="PIO67707.1"/>
    </source>
</evidence>
<dbReference type="GO" id="GO:0034457">
    <property type="term" value="C:Mpp10 complex"/>
    <property type="evidence" value="ECO:0007669"/>
    <property type="project" value="InterPro"/>
</dbReference>
<feature type="compositionally biased region" description="Basic and acidic residues" evidence="7">
    <location>
        <begin position="197"/>
        <end position="219"/>
    </location>
</feature>
<evidence type="ECO:0000256" key="7">
    <source>
        <dbReference type="SAM" id="MobiDB-lite"/>
    </source>
</evidence>
<evidence type="ECO:0000256" key="6">
    <source>
        <dbReference type="ARBA" id="ARBA00029455"/>
    </source>
</evidence>
<evidence type="ECO:0000256" key="5">
    <source>
        <dbReference type="ARBA" id="ARBA00023274"/>
    </source>
</evidence>
<keyword evidence="3" id="KW-0698">rRNA processing</keyword>
<feature type="compositionally biased region" description="Basic and acidic residues" evidence="7">
    <location>
        <begin position="253"/>
        <end position="266"/>
    </location>
</feature>
<evidence type="ECO:0000256" key="4">
    <source>
        <dbReference type="ARBA" id="ARBA00023242"/>
    </source>
</evidence>
<keyword evidence="5" id="KW-0687">Ribonucleoprotein</keyword>
<dbReference type="AlphaFoldDB" id="A0A2G9UBT8"/>
<name>A0A2G9UBT8_TELCI</name>
<evidence type="ECO:0000256" key="3">
    <source>
        <dbReference type="ARBA" id="ARBA00022552"/>
    </source>
</evidence>
<dbReference type="Proteomes" id="UP000230423">
    <property type="component" value="Unassembled WGS sequence"/>
</dbReference>
<keyword evidence="2" id="KW-0690">Ribosome biogenesis</keyword>